<sequence length="162" mass="18936">MRSIAERMKACRESRFLLMRVLSVLTIVLQESETFRVRLRITYNQYMHHRETETDYRAALCADKRSSLCKRRRVLNMPSPRTPGNWSVDLCGCPRALASLQHIFAAVYVEGWGRCISDCDGCMRFMSCCQTFYTVEVPLNESFEQECLHIRTRNMLHASRDV</sequence>
<proteinExistence type="predicted"/>
<evidence type="ECO:0000313" key="1">
    <source>
        <dbReference type="EMBL" id="MAA14314.1"/>
    </source>
</evidence>
<protein>
    <submittedName>
        <fullName evidence="1">Uncharacterized protein</fullName>
    </submittedName>
</protein>
<reference evidence="1" key="1">
    <citation type="journal article" date="2017" name="Parasit. Vectors">
        <title>Sialotranscriptomics of Rhipicephalus zambeziensis reveals intricate expression profiles of secretory proteins and suggests tight temporal transcriptional regulation during blood-feeding.</title>
        <authorList>
            <person name="de Castro M.H."/>
            <person name="de Klerk D."/>
            <person name="Pienaar R."/>
            <person name="Rees D.J.G."/>
            <person name="Mans B.J."/>
        </authorList>
    </citation>
    <scope>NUCLEOTIDE SEQUENCE</scope>
    <source>
        <tissue evidence="1">Salivary glands</tissue>
    </source>
</reference>
<organism evidence="1">
    <name type="scientific">Rhipicephalus zambeziensis</name>
    <dbReference type="NCBI Taxonomy" id="60191"/>
    <lineage>
        <taxon>Eukaryota</taxon>
        <taxon>Metazoa</taxon>
        <taxon>Ecdysozoa</taxon>
        <taxon>Arthropoda</taxon>
        <taxon>Chelicerata</taxon>
        <taxon>Arachnida</taxon>
        <taxon>Acari</taxon>
        <taxon>Parasitiformes</taxon>
        <taxon>Ixodida</taxon>
        <taxon>Ixodoidea</taxon>
        <taxon>Ixodidae</taxon>
        <taxon>Rhipicephalinae</taxon>
        <taxon>Rhipicephalus</taxon>
        <taxon>Rhipicephalus</taxon>
    </lineage>
</organism>
<dbReference type="EMBL" id="GFPF01003168">
    <property type="protein sequence ID" value="MAA14314.1"/>
    <property type="molecule type" value="Transcribed_RNA"/>
</dbReference>
<accession>A0A224YK22</accession>
<dbReference type="AlphaFoldDB" id="A0A224YK22"/>
<name>A0A224YK22_9ACAR</name>